<dbReference type="Proteomes" id="UP000007257">
    <property type="component" value="Chromosome"/>
</dbReference>
<feature type="signal peptide" evidence="2">
    <location>
        <begin position="1"/>
        <end position="17"/>
    </location>
</feature>
<dbReference type="AlphaFoldDB" id="A0A0H3FER7"/>
<dbReference type="HOGENOM" id="CLU_1033939_0_0_6"/>
<dbReference type="Gene3D" id="2.70.70.10">
    <property type="entry name" value="Glucose Permease (Domain IIA)"/>
    <property type="match status" value="1"/>
</dbReference>
<dbReference type="eggNOG" id="COG0739">
    <property type="taxonomic scope" value="Bacteria"/>
</dbReference>
<dbReference type="Pfam" id="PF01551">
    <property type="entry name" value="Peptidase_M23"/>
    <property type="match status" value="1"/>
</dbReference>
<reference evidence="4 5" key="2">
    <citation type="journal article" date="2012" name="J. Bacteriol.">
        <title>Complete Genome Sequence of Rahnella sp. Strain Y9602, a Gammaproteobacterium Isolate from Metal- and Radionuclide-Contaminated Soil.</title>
        <authorList>
            <person name="Martinez R.J."/>
            <person name="Bruce D."/>
            <person name="Detter C."/>
            <person name="Goodwin L.A."/>
            <person name="Han J."/>
            <person name="Han C.S."/>
            <person name="Held B."/>
            <person name="Land M.L."/>
            <person name="Mikhailova N."/>
            <person name="Nolan M."/>
            <person name="Pennacchio L."/>
            <person name="Pitluck S."/>
            <person name="Tapia R."/>
            <person name="Woyke T."/>
            <person name="Sobecky P.A."/>
        </authorList>
    </citation>
    <scope>NUCLEOTIDE SEQUENCE [LARGE SCALE GENOMIC DNA]</scope>
    <source>
        <strain evidence="4 5">Y9602</strain>
    </source>
</reference>
<reference evidence="5" key="1">
    <citation type="submission" date="2011-01" db="EMBL/GenBank/DDBJ databases">
        <title>Complete sequence of chromosome of Rahnella sp. Y9602.</title>
        <authorList>
            <consortium name="US DOE Joint Genome Institute"/>
            <person name="Lucas S."/>
            <person name="Copeland A."/>
            <person name="Lapidus A."/>
            <person name="Cheng J.-F."/>
            <person name="Goodwin L."/>
            <person name="Pitluck S."/>
            <person name="Lu M."/>
            <person name="Detter J.C."/>
            <person name="Han C."/>
            <person name="Tapia R."/>
            <person name="Land M."/>
            <person name="Hauser L."/>
            <person name="Kyrpides N."/>
            <person name="Ivanova N."/>
            <person name="Ovchinnikova G."/>
            <person name="Pagani I."/>
            <person name="Sobecky P.A."/>
            <person name="Martinez R.J."/>
            <person name="Woyke T."/>
        </authorList>
    </citation>
    <scope>NUCLEOTIDE SEQUENCE [LARGE SCALE GENOMIC DNA]</scope>
    <source>
        <strain evidence="5">Y9602</strain>
    </source>
</reference>
<feature type="chain" id="PRO_5002608907" evidence="2">
    <location>
        <begin position="18"/>
        <end position="269"/>
    </location>
</feature>
<dbReference type="OrthoDB" id="9815245at2"/>
<accession>A0A0H3FER7</accession>
<evidence type="ECO:0000259" key="3">
    <source>
        <dbReference type="Pfam" id="PF01551"/>
    </source>
</evidence>
<dbReference type="PANTHER" id="PTHR21666:SF289">
    <property type="entry name" value="L-ALA--D-GLU ENDOPEPTIDASE"/>
    <property type="match status" value="1"/>
</dbReference>
<evidence type="ECO:0000256" key="2">
    <source>
        <dbReference type="SAM" id="SignalP"/>
    </source>
</evidence>
<dbReference type="PANTHER" id="PTHR21666">
    <property type="entry name" value="PEPTIDASE-RELATED"/>
    <property type="match status" value="1"/>
</dbReference>
<protein>
    <submittedName>
        <fullName evidence="4">Peptidase M23</fullName>
    </submittedName>
</protein>
<name>A0A0H3FER7_RAHSY</name>
<sequence length="269" mass="29837" precursor="true">MRRIFPFILLLPFMAKAGSDAPVTMVLLRAARADNENPPATFSQAMLFIVAGEKTSLSHPQAVNEVSAGYPHFSSPLNIPLRITSAFSMRWHPLLRRFSQHEGTDFAAPPFTPVFATEKGIVVEAKYHPVAGNYVVVRHPQGWKSRYLHLNRLNVVAGQEIKQGSIVAYSGNTGRSTGPHLHFELMHQGQPVDAVKLLSASNASYGQMTAKMTSKISVPKIMLVTEIAGQEKVMVKYREKIIYASADQKVFGDYKVVLKSGRYRLQKVS</sequence>
<gene>
    <name evidence="4" type="ordered locus">Rahaq_3948</name>
</gene>
<evidence type="ECO:0000313" key="5">
    <source>
        <dbReference type="Proteomes" id="UP000007257"/>
    </source>
</evidence>
<evidence type="ECO:0000256" key="1">
    <source>
        <dbReference type="ARBA" id="ARBA00022729"/>
    </source>
</evidence>
<dbReference type="KEGG" id="rah:Rahaq_3948"/>
<organism evidence="4 5">
    <name type="scientific">Rahnella sp. (strain Y9602)</name>
    <dbReference type="NCBI Taxonomy" id="2703885"/>
    <lineage>
        <taxon>Bacteria</taxon>
        <taxon>Pseudomonadati</taxon>
        <taxon>Pseudomonadota</taxon>
        <taxon>Gammaproteobacteria</taxon>
        <taxon>Enterobacterales</taxon>
        <taxon>Yersiniaceae</taxon>
        <taxon>Rahnella</taxon>
    </lineage>
</organism>
<dbReference type="RefSeq" id="WP_013577226.1">
    <property type="nucleotide sequence ID" value="NC_015061.1"/>
</dbReference>
<dbReference type="CDD" id="cd12797">
    <property type="entry name" value="M23_peptidase"/>
    <property type="match status" value="1"/>
</dbReference>
<keyword evidence="1 2" id="KW-0732">Signal</keyword>
<dbReference type="EMBL" id="CP002505">
    <property type="protein sequence ID" value="ADW75537.1"/>
    <property type="molecule type" value="Genomic_DNA"/>
</dbReference>
<feature type="domain" description="M23ase beta-sheet core" evidence="3">
    <location>
        <begin position="100"/>
        <end position="193"/>
    </location>
</feature>
<dbReference type="GO" id="GO:0004222">
    <property type="term" value="F:metalloendopeptidase activity"/>
    <property type="evidence" value="ECO:0007669"/>
    <property type="project" value="TreeGrafter"/>
</dbReference>
<dbReference type="InterPro" id="IPR050570">
    <property type="entry name" value="Cell_wall_metabolism_enzyme"/>
</dbReference>
<proteinExistence type="predicted"/>
<dbReference type="InterPro" id="IPR011055">
    <property type="entry name" value="Dup_hybrid_motif"/>
</dbReference>
<dbReference type="SUPFAM" id="SSF51261">
    <property type="entry name" value="Duplicated hybrid motif"/>
    <property type="match status" value="1"/>
</dbReference>
<evidence type="ECO:0000313" key="4">
    <source>
        <dbReference type="EMBL" id="ADW75537.1"/>
    </source>
</evidence>
<dbReference type="InterPro" id="IPR016047">
    <property type="entry name" value="M23ase_b-sheet_dom"/>
</dbReference>